<feature type="domain" description="NADP-dependent oxidoreductase" evidence="2">
    <location>
        <begin position="16"/>
        <end position="312"/>
    </location>
</feature>
<dbReference type="InterPro" id="IPR020471">
    <property type="entry name" value="AKR"/>
</dbReference>
<dbReference type="PANTHER" id="PTHR43364">
    <property type="entry name" value="NADH-SPECIFIC METHYLGLYOXAL REDUCTASE-RELATED"/>
    <property type="match status" value="1"/>
</dbReference>
<protein>
    <submittedName>
        <fullName evidence="3">Aldo/keto reductase</fullName>
    </submittedName>
</protein>
<sequence length="328" mass="36355">MRYKKIPNTDMNISSITVGTWAIGADGWGDVNTKDSIEAIHAMVDNGVNFIDTAPIYGFGHSEEVVGQAIKGLRDKVMIATKFGSTWPNGVNAPSVRNNGRESIMKEVDDSLRRLGIDCIDLYIAHWPDFEHSIEEMMGALTDLQKAGKIRYIGLSNHDEAMMEEANKYGQVAMAQLPYSMVNRTAEETMQWVVDHGMATMTYGSLGAGILTGTIREIPKFDEKDRRATFYHDYFSEPMFSRTMKLLETLDDIAAAHGNVPVAQVAVNWSTQHPLVSTAIMGVRNVAEANENCAAMSWSLSDEEFARINKAIEETVGQGAHVKRQSKK</sequence>
<comment type="caution">
    <text evidence="3">The sequence shown here is derived from an EMBL/GenBank/DDBJ whole genome shotgun (WGS) entry which is preliminary data.</text>
</comment>
<evidence type="ECO:0000256" key="1">
    <source>
        <dbReference type="ARBA" id="ARBA00023002"/>
    </source>
</evidence>
<gene>
    <name evidence="3" type="ORF">H8699_00125</name>
</gene>
<reference evidence="3" key="1">
    <citation type="submission" date="2020-08" db="EMBL/GenBank/DDBJ databases">
        <title>Genome public.</title>
        <authorList>
            <person name="Liu C."/>
            <person name="Sun Q."/>
        </authorList>
    </citation>
    <scope>NUCLEOTIDE SEQUENCE</scope>
    <source>
        <strain evidence="3">NSJ-44</strain>
    </source>
</reference>
<dbReference type="AlphaFoldDB" id="A0A926CXK2"/>
<accession>A0A926CXK2</accession>
<name>A0A926CXK2_9FIRM</name>
<dbReference type="RefSeq" id="WP_249283936.1">
    <property type="nucleotide sequence ID" value="NZ_JACRSO010000001.1"/>
</dbReference>
<dbReference type="Pfam" id="PF00248">
    <property type="entry name" value="Aldo_ket_red"/>
    <property type="match status" value="1"/>
</dbReference>
<evidence type="ECO:0000313" key="3">
    <source>
        <dbReference type="EMBL" id="MBC8527842.1"/>
    </source>
</evidence>
<dbReference type="SUPFAM" id="SSF51430">
    <property type="entry name" value="NAD(P)-linked oxidoreductase"/>
    <property type="match status" value="1"/>
</dbReference>
<proteinExistence type="predicted"/>
<dbReference type="EMBL" id="JACRSO010000001">
    <property type="protein sequence ID" value="MBC8527842.1"/>
    <property type="molecule type" value="Genomic_DNA"/>
</dbReference>
<dbReference type="InterPro" id="IPR023210">
    <property type="entry name" value="NADP_OxRdtase_dom"/>
</dbReference>
<keyword evidence="4" id="KW-1185">Reference proteome</keyword>
<dbReference type="Proteomes" id="UP000654279">
    <property type="component" value="Unassembled WGS sequence"/>
</dbReference>
<dbReference type="PANTHER" id="PTHR43364:SF4">
    <property type="entry name" value="NAD(P)-LINKED OXIDOREDUCTASE SUPERFAMILY PROTEIN"/>
    <property type="match status" value="1"/>
</dbReference>
<organism evidence="3 4">
    <name type="scientific">Luoshenia tenuis</name>
    <dbReference type="NCBI Taxonomy" id="2763654"/>
    <lineage>
        <taxon>Bacteria</taxon>
        <taxon>Bacillati</taxon>
        <taxon>Bacillota</taxon>
        <taxon>Clostridia</taxon>
        <taxon>Christensenellales</taxon>
        <taxon>Christensenellaceae</taxon>
        <taxon>Luoshenia</taxon>
    </lineage>
</organism>
<dbReference type="PRINTS" id="PR00069">
    <property type="entry name" value="ALDKETRDTASE"/>
</dbReference>
<evidence type="ECO:0000313" key="4">
    <source>
        <dbReference type="Proteomes" id="UP000654279"/>
    </source>
</evidence>
<evidence type="ECO:0000259" key="2">
    <source>
        <dbReference type="Pfam" id="PF00248"/>
    </source>
</evidence>
<dbReference type="CDD" id="cd19084">
    <property type="entry name" value="AKR_AKR11B1-like"/>
    <property type="match status" value="1"/>
</dbReference>
<dbReference type="Gene3D" id="3.20.20.100">
    <property type="entry name" value="NADP-dependent oxidoreductase domain"/>
    <property type="match status" value="1"/>
</dbReference>
<dbReference type="InterPro" id="IPR036812">
    <property type="entry name" value="NAD(P)_OxRdtase_dom_sf"/>
</dbReference>
<dbReference type="InterPro" id="IPR050523">
    <property type="entry name" value="AKR_Detox_Biosynth"/>
</dbReference>
<dbReference type="GO" id="GO:0016491">
    <property type="term" value="F:oxidoreductase activity"/>
    <property type="evidence" value="ECO:0007669"/>
    <property type="project" value="UniProtKB-KW"/>
</dbReference>
<keyword evidence="1" id="KW-0560">Oxidoreductase</keyword>
<dbReference type="GO" id="GO:0005829">
    <property type="term" value="C:cytosol"/>
    <property type="evidence" value="ECO:0007669"/>
    <property type="project" value="TreeGrafter"/>
</dbReference>